<evidence type="ECO:0000313" key="2">
    <source>
        <dbReference type="EMBL" id="KAJ7742481.1"/>
    </source>
</evidence>
<organism evidence="2 3">
    <name type="scientific">Mycena maculata</name>
    <dbReference type="NCBI Taxonomy" id="230809"/>
    <lineage>
        <taxon>Eukaryota</taxon>
        <taxon>Fungi</taxon>
        <taxon>Dikarya</taxon>
        <taxon>Basidiomycota</taxon>
        <taxon>Agaricomycotina</taxon>
        <taxon>Agaricomycetes</taxon>
        <taxon>Agaricomycetidae</taxon>
        <taxon>Agaricales</taxon>
        <taxon>Marasmiineae</taxon>
        <taxon>Mycenaceae</taxon>
        <taxon>Mycena</taxon>
    </lineage>
</organism>
<protein>
    <recommendedName>
        <fullName evidence="4">SAP domain-containing protein</fullName>
    </recommendedName>
</protein>
<evidence type="ECO:0008006" key="4">
    <source>
        <dbReference type="Google" id="ProtNLM"/>
    </source>
</evidence>
<feature type="compositionally biased region" description="Pro residues" evidence="1">
    <location>
        <begin position="289"/>
        <end position="299"/>
    </location>
</feature>
<dbReference type="AlphaFoldDB" id="A0AAD7N368"/>
<dbReference type="EMBL" id="JARJLG010000117">
    <property type="protein sequence ID" value="KAJ7742481.1"/>
    <property type="molecule type" value="Genomic_DNA"/>
</dbReference>
<gene>
    <name evidence="2" type="ORF">DFH07DRAFT_964522</name>
</gene>
<sequence>MFYGYIQVIRQKPTATGEIFTAADYAPSISTSTQLHLPIGFPTAPSGSPPSPPSMSPSSISSVIDVEQPPSDLSGPALVQYYKELALKLAAERDEANAHATLAASHIQSLQIQLNSKGTKRSGNERILSTTARMLTSAEGRILAQEKQTTQLQKKAKDDENRTQRLLADAEVIKWRAELGREGMQFTGSIKSLKAPQLKDLAWSLELNEVGTREMLIERILGHFGEEQNSQLKLDTRYADLWREGRRRRAAGGPASSINDPEQPAPMEGVLVDRENIASGSGSSTLQPYMPPPPSPPNAPYTFSDSWTPPPHAMYEHPIDHLPPFAPRFYAPSEMRYPHDYPRFEY</sequence>
<reference evidence="2" key="1">
    <citation type="submission" date="2023-03" db="EMBL/GenBank/DDBJ databases">
        <title>Massive genome expansion in bonnet fungi (Mycena s.s.) driven by repeated elements and novel gene families across ecological guilds.</title>
        <authorList>
            <consortium name="Lawrence Berkeley National Laboratory"/>
            <person name="Harder C.B."/>
            <person name="Miyauchi S."/>
            <person name="Viragh M."/>
            <person name="Kuo A."/>
            <person name="Thoen E."/>
            <person name="Andreopoulos B."/>
            <person name="Lu D."/>
            <person name="Skrede I."/>
            <person name="Drula E."/>
            <person name="Henrissat B."/>
            <person name="Morin E."/>
            <person name="Kohler A."/>
            <person name="Barry K."/>
            <person name="LaButti K."/>
            <person name="Morin E."/>
            <person name="Salamov A."/>
            <person name="Lipzen A."/>
            <person name="Mereny Z."/>
            <person name="Hegedus B."/>
            <person name="Baldrian P."/>
            <person name="Stursova M."/>
            <person name="Weitz H."/>
            <person name="Taylor A."/>
            <person name="Grigoriev I.V."/>
            <person name="Nagy L.G."/>
            <person name="Martin F."/>
            <person name="Kauserud H."/>
        </authorList>
    </citation>
    <scope>NUCLEOTIDE SEQUENCE</scope>
    <source>
        <strain evidence="2">CBHHK188m</strain>
    </source>
</reference>
<evidence type="ECO:0000313" key="3">
    <source>
        <dbReference type="Proteomes" id="UP001215280"/>
    </source>
</evidence>
<feature type="region of interest" description="Disordered" evidence="1">
    <location>
        <begin position="278"/>
        <end position="318"/>
    </location>
</feature>
<comment type="caution">
    <text evidence="2">The sequence shown here is derived from an EMBL/GenBank/DDBJ whole genome shotgun (WGS) entry which is preliminary data.</text>
</comment>
<proteinExistence type="predicted"/>
<feature type="compositionally biased region" description="Polar residues" evidence="1">
    <location>
        <begin position="278"/>
        <end position="287"/>
    </location>
</feature>
<keyword evidence="3" id="KW-1185">Reference proteome</keyword>
<evidence type="ECO:0000256" key="1">
    <source>
        <dbReference type="SAM" id="MobiDB-lite"/>
    </source>
</evidence>
<feature type="region of interest" description="Disordered" evidence="1">
    <location>
        <begin position="38"/>
        <end position="68"/>
    </location>
</feature>
<dbReference type="Proteomes" id="UP001215280">
    <property type="component" value="Unassembled WGS sequence"/>
</dbReference>
<accession>A0AAD7N368</accession>
<name>A0AAD7N368_9AGAR</name>